<reference evidence="1" key="1">
    <citation type="submission" date="2024-12" db="EMBL/GenBank/DDBJ databases">
        <authorList>
            <person name="Wu N."/>
        </authorList>
    </citation>
    <scope>NUCLEOTIDE SEQUENCE</scope>
    <source>
        <strain evidence="1">P15</strain>
    </source>
</reference>
<accession>A0ACC7P4U4</accession>
<comment type="caution">
    <text evidence="1">The sequence shown here is derived from an EMBL/GenBank/DDBJ whole genome shotgun (WGS) entry which is preliminary data.</text>
</comment>
<organism evidence="1 2">
    <name type="scientific">Paenibacillus mesotrionivorans</name>
    <dbReference type="NCBI Taxonomy" id="3160968"/>
    <lineage>
        <taxon>Bacteria</taxon>
        <taxon>Bacillati</taxon>
        <taxon>Bacillota</taxon>
        <taxon>Bacilli</taxon>
        <taxon>Bacillales</taxon>
        <taxon>Paenibacillaceae</taxon>
        <taxon>Paenibacillus</taxon>
    </lineage>
</organism>
<protein>
    <submittedName>
        <fullName evidence="1">Effector binding domain-containing protein</fullName>
    </submittedName>
</protein>
<evidence type="ECO:0000313" key="1">
    <source>
        <dbReference type="EMBL" id="MFM9331740.1"/>
    </source>
</evidence>
<sequence length="299" mass="33631">MDWLAQMNSALDYIEENLMGEVDYAVAARKACCSSFNFQRMFSFITGTSLAEYVRRRRLTQAGIELQNSSIKVLDLAVKYGYDSGVAFSRAFQAVHGITPTQARTAGVTLKAYPRISFQITIKGVQPMNYRIETKEAFQMFGLEGVFHPDKENESAPRTPHDLWVQSQANGEYRRLFQNAGGLPSYVSPELCRLHGACGYRKTEGDTFPYMLGAFVGPASKTEGYTVVDIPAYTWVIFPSEKGSWDNIGDVIENLYKRVYSEWLPTSGYELLEGVDLEIYGGTDGEGYIELWFPVKKRG</sequence>
<evidence type="ECO:0000313" key="2">
    <source>
        <dbReference type="Proteomes" id="UP001631969"/>
    </source>
</evidence>
<gene>
    <name evidence="1" type="ORF">ACI1P1_25910</name>
</gene>
<keyword evidence="2" id="KW-1185">Reference proteome</keyword>
<dbReference type="EMBL" id="JBJURJ010000021">
    <property type="protein sequence ID" value="MFM9331740.1"/>
    <property type="molecule type" value="Genomic_DNA"/>
</dbReference>
<name>A0ACC7P4U4_9BACL</name>
<proteinExistence type="predicted"/>
<dbReference type="Proteomes" id="UP001631969">
    <property type="component" value="Unassembled WGS sequence"/>
</dbReference>